<reference evidence="4 5" key="1">
    <citation type="submission" date="2014-10" db="EMBL/GenBank/DDBJ databases">
        <authorList>
            <person name="Msani S."/>
            <person name="Brouckaert M.-A."/>
            <person name="Jacobs C."/>
            <person name="Mafu P."/>
            <person name="Moti D."/>
            <person name="Naeem M."/>
            <person name="Ntuli T."/>
            <person name="Mngomezulu K."/>
            <person name="Larsen M.H."/>
            <person name="Rubin E.J."/>
            <person name="Russell D.A."/>
            <person name="Guerrero C.A."/>
            <person name="Bowman C.A."/>
            <person name="Jacobs-Sera D."/>
            <person name="Hendrix R.W."/>
            <person name="Hatfull G.F."/>
        </authorList>
    </citation>
    <scope>NUCLEOTIDE SEQUENCE [LARGE SCALE GENOMIC DNA]</scope>
</reference>
<keyword evidence="5" id="KW-1185">Reference proteome</keyword>
<evidence type="ECO:0000259" key="3">
    <source>
        <dbReference type="Pfam" id="PF24238"/>
    </source>
</evidence>
<name>A0A0A7S2D3_9CAUD</name>
<accession>A0A0A7S2D3</accession>
<dbReference type="EMBL" id="KP027201">
    <property type="protein sequence ID" value="AJA43351.1"/>
    <property type="molecule type" value="Genomic_DNA"/>
</dbReference>
<dbReference type="OrthoDB" id="13442at10239"/>
<evidence type="ECO:0000256" key="1">
    <source>
        <dbReference type="SAM" id="MobiDB-lite"/>
    </source>
</evidence>
<sequence>MLRHQREAQGTSNTPWKGKPVPITKSTGGRLFATTFHKRTVRRFLAAVAAGAVLAGTGIGYAAHADAAPGVGCETIAAPGLLNWGQKRTICDTPRRSDGSWTRSRKYWTPAHYVPGSCYRWSCTGGYPVGDTVSRYEEYVVFDHNVLPDEPGWLPTGLVVIR</sequence>
<evidence type="ECO:0000313" key="4">
    <source>
        <dbReference type="EMBL" id="AJA43351.1"/>
    </source>
</evidence>
<keyword evidence="2" id="KW-0472">Membrane</keyword>
<protein>
    <recommendedName>
        <fullName evidence="3">CDGP domain-containing protein</fullName>
    </recommendedName>
</protein>
<dbReference type="KEGG" id="vg:23679465"/>
<proteinExistence type="predicted"/>
<feature type="region of interest" description="Disordered" evidence="1">
    <location>
        <begin position="1"/>
        <end position="23"/>
    </location>
</feature>
<feature type="transmembrane region" description="Helical" evidence="2">
    <location>
        <begin position="44"/>
        <end position="63"/>
    </location>
</feature>
<keyword evidence="2" id="KW-0812">Transmembrane</keyword>
<dbReference type="GeneID" id="23679465"/>
<dbReference type="Pfam" id="PF24238">
    <property type="entry name" value="CDGP"/>
    <property type="match status" value="1"/>
</dbReference>
<evidence type="ECO:0000256" key="2">
    <source>
        <dbReference type="SAM" id="Phobius"/>
    </source>
</evidence>
<gene>
    <name evidence="4" type="primary">50</name>
    <name evidence="4" type="ORF">PBI_SBASH_50</name>
</gene>
<dbReference type="RefSeq" id="YP_009124704.1">
    <property type="nucleotide sequence ID" value="NC_026589.1"/>
</dbReference>
<feature type="domain" description="CDGP" evidence="3">
    <location>
        <begin position="72"/>
        <end position="155"/>
    </location>
</feature>
<dbReference type="Proteomes" id="UP000031075">
    <property type="component" value="Segment"/>
</dbReference>
<keyword evidence="2" id="KW-1133">Transmembrane helix</keyword>
<dbReference type="InterPro" id="IPR056271">
    <property type="entry name" value="CDGP_dom"/>
</dbReference>
<evidence type="ECO:0000313" key="5">
    <source>
        <dbReference type="Proteomes" id="UP000031075"/>
    </source>
</evidence>
<organism evidence="4 5">
    <name type="scientific">Mycobacterium phage Sbash</name>
    <dbReference type="NCBI Taxonomy" id="1567475"/>
    <lineage>
        <taxon>Viruses</taxon>
        <taxon>Duplodnaviria</taxon>
        <taxon>Heunggongvirae</taxon>
        <taxon>Uroviricota</taxon>
        <taxon>Caudoviricetes</taxon>
        <taxon>Chenonavirus</taxon>
        <taxon>Chenonavirus sbash</taxon>
    </lineage>
</organism>